<dbReference type="PANTHER" id="PTHR13620:SF80">
    <property type="entry name" value="3'-5' EXONUCLEASE DOMAIN-CONTAINING PROTEIN"/>
    <property type="match status" value="1"/>
</dbReference>
<evidence type="ECO:0000256" key="3">
    <source>
        <dbReference type="SAM" id="MobiDB-lite"/>
    </source>
</evidence>
<dbReference type="AlphaFoldDB" id="A0A9W7H1S3"/>
<feature type="domain" description="3'-5' exonuclease" evidence="4">
    <location>
        <begin position="122"/>
        <end position="244"/>
    </location>
</feature>
<dbReference type="InterPro" id="IPR036397">
    <property type="entry name" value="RNaseH_sf"/>
</dbReference>
<sequence length="283" mass="32780">MEITVEKTEILVEKMGKMKKEEDPYYFYDCYTVNVEGHRILTIVTYCDYTAAKWLKEAKKINNTTSLRNSLIVGFSVERRYDEFTRRGRRDTPYELLYLCTGSQCLIYHLEDPDSYYISRPHKFLNPFFEDPNVIVVGTGIKAKAASLERHFAVKIKNAVDLNELAVKGMKRDELDLGRYDLDRLAKAVLGKRMDVVRPEEKLEWFKERRSYWHDDEMTESKVMFTTTDAYLFYRIGSKLLSMIHGHEKDSSAAAAAVAAAAAAPSNKKKKKKNKKKNKKGKK</sequence>
<keyword evidence="2" id="KW-0378">Hydrolase</keyword>
<evidence type="ECO:0000313" key="5">
    <source>
        <dbReference type="EMBL" id="GMI69495.1"/>
    </source>
</evidence>
<keyword evidence="1" id="KW-0540">Nuclease</keyword>
<proteinExistence type="predicted"/>
<dbReference type="GO" id="GO:0005634">
    <property type="term" value="C:nucleus"/>
    <property type="evidence" value="ECO:0007669"/>
    <property type="project" value="TreeGrafter"/>
</dbReference>
<evidence type="ECO:0000256" key="1">
    <source>
        <dbReference type="ARBA" id="ARBA00022722"/>
    </source>
</evidence>
<dbReference type="Proteomes" id="UP001165190">
    <property type="component" value="Unassembled WGS sequence"/>
</dbReference>
<dbReference type="GO" id="GO:0008408">
    <property type="term" value="F:3'-5' exonuclease activity"/>
    <property type="evidence" value="ECO:0007669"/>
    <property type="project" value="InterPro"/>
</dbReference>
<dbReference type="OrthoDB" id="1651883at2759"/>
<keyword evidence="6" id="KW-1185">Reference proteome</keyword>
<protein>
    <recommendedName>
        <fullName evidence="4">3'-5' exonuclease domain-containing protein</fullName>
    </recommendedName>
</protein>
<dbReference type="PANTHER" id="PTHR13620">
    <property type="entry name" value="3-5 EXONUCLEASE"/>
    <property type="match status" value="1"/>
</dbReference>
<dbReference type="SUPFAM" id="SSF53098">
    <property type="entry name" value="Ribonuclease H-like"/>
    <property type="match status" value="1"/>
</dbReference>
<reference evidence="5" key="1">
    <citation type="submission" date="2023-05" db="EMBL/GenBank/DDBJ databases">
        <title>Genome and transcriptome analyses reveal genes involved in the formation of fine ridges on petal epidermal cells in Hibiscus trionum.</title>
        <authorList>
            <person name="Koshimizu S."/>
            <person name="Masuda S."/>
            <person name="Ishii T."/>
            <person name="Shirasu K."/>
            <person name="Hoshino A."/>
            <person name="Arita M."/>
        </authorList>
    </citation>
    <scope>NUCLEOTIDE SEQUENCE</scope>
    <source>
        <strain evidence="5">Hamamatsu line</strain>
    </source>
</reference>
<dbReference type="GO" id="GO:0005737">
    <property type="term" value="C:cytoplasm"/>
    <property type="evidence" value="ECO:0007669"/>
    <property type="project" value="TreeGrafter"/>
</dbReference>
<gene>
    <name evidence="5" type="ORF">HRI_000618800</name>
</gene>
<name>A0A9W7H1S3_HIBTR</name>
<organism evidence="5 6">
    <name type="scientific">Hibiscus trionum</name>
    <name type="common">Flower of an hour</name>
    <dbReference type="NCBI Taxonomy" id="183268"/>
    <lineage>
        <taxon>Eukaryota</taxon>
        <taxon>Viridiplantae</taxon>
        <taxon>Streptophyta</taxon>
        <taxon>Embryophyta</taxon>
        <taxon>Tracheophyta</taxon>
        <taxon>Spermatophyta</taxon>
        <taxon>Magnoliopsida</taxon>
        <taxon>eudicotyledons</taxon>
        <taxon>Gunneridae</taxon>
        <taxon>Pentapetalae</taxon>
        <taxon>rosids</taxon>
        <taxon>malvids</taxon>
        <taxon>Malvales</taxon>
        <taxon>Malvaceae</taxon>
        <taxon>Malvoideae</taxon>
        <taxon>Hibiscus</taxon>
    </lineage>
</organism>
<dbReference type="Pfam" id="PF01612">
    <property type="entry name" value="DNA_pol_A_exo1"/>
    <property type="match status" value="1"/>
</dbReference>
<feature type="compositionally biased region" description="Low complexity" evidence="3">
    <location>
        <begin position="257"/>
        <end position="266"/>
    </location>
</feature>
<dbReference type="InterPro" id="IPR012337">
    <property type="entry name" value="RNaseH-like_sf"/>
</dbReference>
<evidence type="ECO:0000256" key="2">
    <source>
        <dbReference type="ARBA" id="ARBA00022801"/>
    </source>
</evidence>
<feature type="compositionally biased region" description="Basic residues" evidence="3">
    <location>
        <begin position="267"/>
        <end position="283"/>
    </location>
</feature>
<evidence type="ECO:0000313" key="6">
    <source>
        <dbReference type="Proteomes" id="UP001165190"/>
    </source>
</evidence>
<dbReference type="GO" id="GO:0003676">
    <property type="term" value="F:nucleic acid binding"/>
    <property type="evidence" value="ECO:0007669"/>
    <property type="project" value="InterPro"/>
</dbReference>
<dbReference type="GO" id="GO:0006139">
    <property type="term" value="P:nucleobase-containing compound metabolic process"/>
    <property type="evidence" value="ECO:0007669"/>
    <property type="project" value="InterPro"/>
</dbReference>
<comment type="caution">
    <text evidence="5">The sequence shown here is derived from an EMBL/GenBank/DDBJ whole genome shotgun (WGS) entry which is preliminary data.</text>
</comment>
<dbReference type="InterPro" id="IPR002562">
    <property type="entry name" value="3'-5'_exonuclease_dom"/>
</dbReference>
<dbReference type="Gene3D" id="3.30.420.10">
    <property type="entry name" value="Ribonuclease H-like superfamily/Ribonuclease H"/>
    <property type="match status" value="1"/>
</dbReference>
<evidence type="ECO:0000259" key="4">
    <source>
        <dbReference type="Pfam" id="PF01612"/>
    </source>
</evidence>
<feature type="region of interest" description="Disordered" evidence="3">
    <location>
        <begin position="257"/>
        <end position="283"/>
    </location>
</feature>
<accession>A0A9W7H1S3</accession>
<dbReference type="EMBL" id="BSYR01000006">
    <property type="protein sequence ID" value="GMI69495.1"/>
    <property type="molecule type" value="Genomic_DNA"/>
</dbReference>
<dbReference type="InterPro" id="IPR051132">
    <property type="entry name" value="3-5_Exonuclease_domain"/>
</dbReference>